<sequence length="253" mass="27998">MNGFETAPRVLIVDDDPAVCEMLSDLCDVNGLAATAVADGAAMHEALAAGPFELLLMDLRLKKEDGLALARTVRETSDIPIIIMTGKGDEIDRILGLELVADDYLHKPFNPREVMARVRAVLRRAHLLSPRAEPPSAAAASTPARAPIRFGGLTLDLDARQLLGPDGEPRRLTAYEFSLLEVFVQNVNRVLTRDQLLEGMRRHDTDVLDRAIDVLILRLRRKIEPNASAPQFIRTERGYGYVFSLPTDDPARR</sequence>
<dbReference type="GO" id="GO:0000156">
    <property type="term" value="F:phosphorelay response regulator activity"/>
    <property type="evidence" value="ECO:0007669"/>
    <property type="project" value="TreeGrafter"/>
</dbReference>
<evidence type="ECO:0000256" key="7">
    <source>
        <dbReference type="ARBA" id="ARBA00023163"/>
    </source>
</evidence>
<dbReference type="EMBL" id="QUSW01000003">
    <property type="protein sequence ID" value="RQP24583.1"/>
    <property type="molecule type" value="Genomic_DNA"/>
</dbReference>
<dbReference type="Gene3D" id="1.10.10.10">
    <property type="entry name" value="Winged helix-like DNA-binding domain superfamily/Winged helix DNA-binding domain"/>
    <property type="match status" value="1"/>
</dbReference>
<dbReference type="Pfam" id="PF00486">
    <property type="entry name" value="Trans_reg_C"/>
    <property type="match status" value="1"/>
</dbReference>
<keyword evidence="5" id="KW-0805">Transcription regulation</keyword>
<evidence type="ECO:0000256" key="6">
    <source>
        <dbReference type="ARBA" id="ARBA00023125"/>
    </source>
</evidence>
<name>A0A3N7HS50_9BURK</name>
<dbReference type="PROSITE" id="PS51755">
    <property type="entry name" value="OMPR_PHOB"/>
    <property type="match status" value="1"/>
</dbReference>
<feature type="DNA-binding region" description="OmpR/PhoB-type" evidence="9">
    <location>
        <begin position="145"/>
        <end position="245"/>
    </location>
</feature>
<reference evidence="12 13" key="1">
    <citation type="submission" date="2018-08" db="EMBL/GenBank/DDBJ databases">
        <authorList>
            <person name="Khan S.A."/>
            <person name="Jeon C.O."/>
            <person name="Chun B.H."/>
            <person name="Jeong S.E."/>
        </authorList>
    </citation>
    <scope>NUCLEOTIDE SEQUENCE [LARGE SCALE GENOMIC DNA]</scope>
    <source>
        <strain evidence="12 13">S-16</strain>
    </source>
</reference>
<evidence type="ECO:0000256" key="9">
    <source>
        <dbReference type="PROSITE-ProRule" id="PRU01091"/>
    </source>
</evidence>
<feature type="domain" description="OmpR/PhoB-type" evidence="11">
    <location>
        <begin position="145"/>
        <end position="245"/>
    </location>
</feature>
<dbReference type="InterPro" id="IPR011006">
    <property type="entry name" value="CheY-like_superfamily"/>
</dbReference>
<accession>A0A3N7HS50</accession>
<dbReference type="PANTHER" id="PTHR48111:SF4">
    <property type="entry name" value="DNA-BINDING DUAL TRANSCRIPTIONAL REGULATOR OMPR"/>
    <property type="match status" value="1"/>
</dbReference>
<evidence type="ECO:0000259" key="10">
    <source>
        <dbReference type="PROSITE" id="PS50110"/>
    </source>
</evidence>
<reference evidence="12 13" key="2">
    <citation type="submission" date="2018-12" db="EMBL/GenBank/DDBJ databases">
        <title>Rhizobacter gummiphilus sp. nov., a rubber-degrading bacterium isolated from the soil of a botanical garden in Japan.</title>
        <authorList>
            <person name="Shunsuke S.S."/>
        </authorList>
    </citation>
    <scope>NUCLEOTIDE SEQUENCE [LARGE SCALE GENOMIC DNA]</scope>
    <source>
        <strain evidence="12 13">S-16</strain>
    </source>
</reference>
<feature type="modified residue" description="4-aspartylphosphate" evidence="8">
    <location>
        <position position="58"/>
    </location>
</feature>
<dbReference type="InterPro" id="IPR001789">
    <property type="entry name" value="Sig_transdc_resp-reg_receiver"/>
</dbReference>
<dbReference type="Gene3D" id="6.10.250.690">
    <property type="match status" value="1"/>
</dbReference>
<evidence type="ECO:0000259" key="11">
    <source>
        <dbReference type="PROSITE" id="PS51755"/>
    </source>
</evidence>
<evidence type="ECO:0000256" key="5">
    <source>
        <dbReference type="ARBA" id="ARBA00023015"/>
    </source>
</evidence>
<evidence type="ECO:0000313" key="12">
    <source>
        <dbReference type="EMBL" id="RQP24583.1"/>
    </source>
</evidence>
<dbReference type="InterPro" id="IPR016032">
    <property type="entry name" value="Sig_transdc_resp-reg_C-effctor"/>
</dbReference>
<dbReference type="GO" id="GO:0005829">
    <property type="term" value="C:cytosol"/>
    <property type="evidence" value="ECO:0007669"/>
    <property type="project" value="TreeGrafter"/>
</dbReference>
<dbReference type="SMART" id="SM00862">
    <property type="entry name" value="Trans_reg_C"/>
    <property type="match status" value="1"/>
</dbReference>
<evidence type="ECO:0000313" key="13">
    <source>
        <dbReference type="Proteomes" id="UP000267464"/>
    </source>
</evidence>
<keyword evidence="3 8" id="KW-0597">Phosphoprotein</keyword>
<comment type="caution">
    <text evidence="12">The sequence shown here is derived from an EMBL/GenBank/DDBJ whole genome shotgun (WGS) entry which is preliminary data.</text>
</comment>
<dbReference type="AlphaFoldDB" id="A0A3N7HS50"/>
<dbReference type="InterPro" id="IPR001867">
    <property type="entry name" value="OmpR/PhoB-type_DNA-bd"/>
</dbReference>
<dbReference type="SUPFAM" id="SSF52172">
    <property type="entry name" value="CheY-like"/>
    <property type="match status" value="1"/>
</dbReference>
<organism evidence="12 13">
    <name type="scientific">Piscinibacter terrae</name>
    <dbReference type="NCBI Taxonomy" id="2496871"/>
    <lineage>
        <taxon>Bacteria</taxon>
        <taxon>Pseudomonadati</taxon>
        <taxon>Pseudomonadota</taxon>
        <taxon>Betaproteobacteria</taxon>
        <taxon>Burkholderiales</taxon>
        <taxon>Sphaerotilaceae</taxon>
        <taxon>Piscinibacter</taxon>
    </lineage>
</organism>
<keyword evidence="13" id="KW-1185">Reference proteome</keyword>
<dbReference type="PROSITE" id="PS50110">
    <property type="entry name" value="RESPONSE_REGULATORY"/>
    <property type="match status" value="1"/>
</dbReference>
<dbReference type="SMART" id="SM00448">
    <property type="entry name" value="REC"/>
    <property type="match status" value="1"/>
</dbReference>
<dbReference type="PANTHER" id="PTHR48111">
    <property type="entry name" value="REGULATOR OF RPOS"/>
    <property type="match status" value="1"/>
</dbReference>
<dbReference type="InterPro" id="IPR036388">
    <property type="entry name" value="WH-like_DNA-bd_sf"/>
</dbReference>
<keyword evidence="6 9" id="KW-0238">DNA-binding</keyword>
<gene>
    <name evidence="12" type="ORF">DZC73_11885</name>
</gene>
<evidence type="ECO:0000256" key="1">
    <source>
        <dbReference type="ARBA" id="ARBA00004496"/>
    </source>
</evidence>
<dbReference type="Pfam" id="PF00072">
    <property type="entry name" value="Response_reg"/>
    <property type="match status" value="1"/>
</dbReference>
<dbReference type="RefSeq" id="WP_124540477.1">
    <property type="nucleotide sequence ID" value="NZ_QUSW01000003.1"/>
</dbReference>
<dbReference type="OrthoDB" id="165980at2"/>
<dbReference type="FunFam" id="1.10.10.10:FF:000099">
    <property type="entry name" value="Two-component system response regulator TorR"/>
    <property type="match status" value="1"/>
</dbReference>
<comment type="subcellular location">
    <subcellularLocation>
        <location evidence="1">Cytoplasm</location>
    </subcellularLocation>
</comment>
<dbReference type="SUPFAM" id="SSF46894">
    <property type="entry name" value="C-terminal effector domain of the bipartite response regulators"/>
    <property type="match status" value="1"/>
</dbReference>
<dbReference type="Proteomes" id="UP000267464">
    <property type="component" value="Unassembled WGS sequence"/>
</dbReference>
<dbReference type="Gene3D" id="3.40.50.2300">
    <property type="match status" value="1"/>
</dbReference>
<dbReference type="CDD" id="cd00383">
    <property type="entry name" value="trans_reg_C"/>
    <property type="match status" value="1"/>
</dbReference>
<keyword evidence="2" id="KW-0963">Cytoplasm</keyword>
<feature type="domain" description="Response regulatory" evidence="10">
    <location>
        <begin position="9"/>
        <end position="122"/>
    </location>
</feature>
<keyword evidence="4" id="KW-0902">Two-component regulatory system</keyword>
<evidence type="ECO:0000256" key="8">
    <source>
        <dbReference type="PROSITE-ProRule" id="PRU00169"/>
    </source>
</evidence>
<dbReference type="InterPro" id="IPR039420">
    <property type="entry name" value="WalR-like"/>
</dbReference>
<evidence type="ECO:0000256" key="4">
    <source>
        <dbReference type="ARBA" id="ARBA00023012"/>
    </source>
</evidence>
<keyword evidence="7" id="KW-0804">Transcription</keyword>
<evidence type="ECO:0000256" key="2">
    <source>
        <dbReference type="ARBA" id="ARBA00022490"/>
    </source>
</evidence>
<proteinExistence type="predicted"/>
<dbReference type="GO" id="GO:0006355">
    <property type="term" value="P:regulation of DNA-templated transcription"/>
    <property type="evidence" value="ECO:0007669"/>
    <property type="project" value="InterPro"/>
</dbReference>
<dbReference type="GO" id="GO:0000976">
    <property type="term" value="F:transcription cis-regulatory region binding"/>
    <property type="evidence" value="ECO:0007669"/>
    <property type="project" value="TreeGrafter"/>
</dbReference>
<dbReference type="GO" id="GO:0032993">
    <property type="term" value="C:protein-DNA complex"/>
    <property type="evidence" value="ECO:0007669"/>
    <property type="project" value="TreeGrafter"/>
</dbReference>
<protein>
    <submittedName>
        <fullName evidence="12">DNA-binding response regulator</fullName>
    </submittedName>
</protein>
<evidence type="ECO:0000256" key="3">
    <source>
        <dbReference type="ARBA" id="ARBA00022553"/>
    </source>
</evidence>